<dbReference type="Proteomes" id="UP000244173">
    <property type="component" value="Chromosome"/>
</dbReference>
<dbReference type="InterPro" id="IPR006508">
    <property type="entry name" value="PsdUridine_synth_RluA-like"/>
</dbReference>
<dbReference type="InterPro" id="IPR050188">
    <property type="entry name" value="RluA_PseudoU_synthase"/>
</dbReference>
<evidence type="ECO:0000256" key="1">
    <source>
        <dbReference type="ARBA" id="ARBA00010876"/>
    </source>
</evidence>
<reference evidence="3 4" key="1">
    <citation type="submission" date="2018-04" db="EMBL/GenBank/DDBJ databases">
        <title>Denitrifier Microvirgula.</title>
        <authorList>
            <person name="Anderson E."/>
            <person name="Jang J."/>
            <person name="Ishii S."/>
        </authorList>
    </citation>
    <scope>NUCLEOTIDE SEQUENCE [LARGE SCALE GENOMIC DNA]</scope>
    <source>
        <strain evidence="3 4">BE2.4</strain>
    </source>
</reference>
<dbReference type="SUPFAM" id="SSF55120">
    <property type="entry name" value="Pseudouridine synthase"/>
    <property type="match status" value="1"/>
</dbReference>
<dbReference type="GO" id="GO:0140098">
    <property type="term" value="F:catalytic activity, acting on RNA"/>
    <property type="evidence" value="ECO:0007669"/>
    <property type="project" value="UniProtKB-ARBA"/>
</dbReference>
<dbReference type="GO" id="GO:0009982">
    <property type="term" value="F:pseudouridine synthase activity"/>
    <property type="evidence" value="ECO:0007669"/>
    <property type="project" value="InterPro"/>
</dbReference>
<organism evidence="3 4">
    <name type="scientific">Microvirgula aerodenitrificans</name>
    <dbReference type="NCBI Taxonomy" id="57480"/>
    <lineage>
        <taxon>Bacteria</taxon>
        <taxon>Pseudomonadati</taxon>
        <taxon>Pseudomonadota</taxon>
        <taxon>Betaproteobacteria</taxon>
        <taxon>Neisseriales</taxon>
        <taxon>Aquaspirillaceae</taxon>
        <taxon>Microvirgula</taxon>
    </lineage>
</organism>
<proteinExistence type="inferred from homology"/>
<name>A0A2S0PBR6_9NEIS</name>
<dbReference type="PANTHER" id="PTHR21600:SF87">
    <property type="entry name" value="RNA PSEUDOURIDYLATE SYNTHASE DOMAIN-CONTAINING PROTEIN 1"/>
    <property type="match status" value="1"/>
</dbReference>
<dbReference type="Pfam" id="PF00849">
    <property type="entry name" value="PseudoU_synth_2"/>
    <property type="match status" value="1"/>
</dbReference>
<evidence type="ECO:0000313" key="4">
    <source>
        <dbReference type="Proteomes" id="UP000244173"/>
    </source>
</evidence>
<feature type="domain" description="Pseudouridine synthase RsuA/RluA-like" evidence="2">
    <location>
        <begin position="10"/>
        <end position="153"/>
    </location>
</feature>
<gene>
    <name evidence="3" type="ORF">DAI18_12235</name>
</gene>
<dbReference type="InterPro" id="IPR006224">
    <property type="entry name" value="PsdUridine_synth_RluA-like_CS"/>
</dbReference>
<dbReference type="NCBIfam" id="TIGR01621">
    <property type="entry name" value="RluA-like"/>
    <property type="match status" value="1"/>
</dbReference>
<evidence type="ECO:0000313" key="3">
    <source>
        <dbReference type="EMBL" id="AVY94717.1"/>
    </source>
</evidence>
<dbReference type="AlphaFoldDB" id="A0A2S0PBR6"/>
<keyword evidence="4" id="KW-1185">Reference proteome</keyword>
<dbReference type="InterPro" id="IPR020103">
    <property type="entry name" value="PsdUridine_synth_cat_dom_sf"/>
</dbReference>
<dbReference type="EMBL" id="CP028519">
    <property type="protein sequence ID" value="AVY94717.1"/>
    <property type="molecule type" value="Genomic_DNA"/>
</dbReference>
<dbReference type="Gene3D" id="3.30.2350.10">
    <property type="entry name" value="Pseudouridine synthase"/>
    <property type="match status" value="1"/>
</dbReference>
<dbReference type="GO" id="GO:0000455">
    <property type="term" value="P:enzyme-directed rRNA pseudouridine synthesis"/>
    <property type="evidence" value="ECO:0007669"/>
    <property type="project" value="TreeGrafter"/>
</dbReference>
<dbReference type="CDD" id="cd02869">
    <property type="entry name" value="PseudoU_synth_RluA_like"/>
    <property type="match status" value="1"/>
</dbReference>
<dbReference type="PANTHER" id="PTHR21600">
    <property type="entry name" value="MITOCHONDRIAL RNA PSEUDOURIDINE SYNTHASE"/>
    <property type="match status" value="1"/>
</dbReference>
<dbReference type="PROSITE" id="PS01129">
    <property type="entry name" value="PSI_RLU"/>
    <property type="match status" value="1"/>
</dbReference>
<dbReference type="STRING" id="1122240.GCA_000620105_01685"/>
<evidence type="ECO:0000259" key="2">
    <source>
        <dbReference type="Pfam" id="PF00849"/>
    </source>
</evidence>
<dbReference type="OrthoDB" id="9785808at2"/>
<dbReference type="KEGG" id="maer:DAI18_12235"/>
<protein>
    <submittedName>
        <fullName evidence="3">TIGR01621 family pseudouridine synthase</fullName>
    </submittedName>
</protein>
<dbReference type="RefSeq" id="WP_028500545.1">
    <property type="nucleotide sequence ID" value="NZ_CP028519.1"/>
</dbReference>
<sequence>MYRLIDRQPDFIIIDKAPGVAVHRDQEAQGLLDVLRADLGCDSLHLVHRLDAITSGLMVLATHRDAARTLSQAFHDHQVDKFYLALSDRKPARKQGWVTGDMDRGRRGSWRLLPTRVNPAITRFFSVSVEPGVRAFLLRPCTGRTHQLRVALKSLGSPLLGDPLYHAADAANAAADRAYLHHYAFAFELGGRRWRYVQPPTTGTHFLAAPFAAALGRFDDPWALDWPESCLTR</sequence>
<accession>A0A2S0PBR6</accession>
<comment type="similarity">
    <text evidence="1">Belongs to the pseudouridine synthase RluA family.</text>
</comment>
<dbReference type="InterPro" id="IPR006145">
    <property type="entry name" value="PsdUridine_synth_RsuA/RluA"/>
</dbReference>
<dbReference type="GO" id="GO:0003723">
    <property type="term" value="F:RNA binding"/>
    <property type="evidence" value="ECO:0007669"/>
    <property type="project" value="InterPro"/>
</dbReference>